<evidence type="ECO:0000313" key="1">
    <source>
        <dbReference type="EMBL" id="MDC3421039.1"/>
    </source>
</evidence>
<dbReference type="Proteomes" id="UP001145072">
    <property type="component" value="Unassembled WGS sequence"/>
</dbReference>
<dbReference type="EMBL" id="JAMQJZ010000008">
    <property type="protein sequence ID" value="MDC3421039.1"/>
    <property type="molecule type" value="Genomic_DNA"/>
</dbReference>
<reference evidence="1" key="1">
    <citation type="submission" date="2022-06" db="EMBL/GenBank/DDBJ databases">
        <title>Aquibacillus sp. a new bacterium isolated from soil saline samples.</title>
        <authorList>
            <person name="Galisteo C."/>
            <person name="De La Haba R."/>
            <person name="Sanchez-Porro C."/>
            <person name="Ventosa A."/>
        </authorList>
    </citation>
    <scope>NUCLEOTIDE SEQUENCE</scope>
    <source>
        <strain evidence="1">JCM 12387</strain>
    </source>
</reference>
<proteinExistence type="predicted"/>
<dbReference type="RefSeq" id="WP_259867621.1">
    <property type="nucleotide sequence ID" value="NZ_JAMQJZ010000008.1"/>
</dbReference>
<keyword evidence="2" id="KW-1185">Reference proteome</keyword>
<name>A0A9X3WPL2_9BACI</name>
<dbReference type="AlphaFoldDB" id="A0A9X3WPL2"/>
<sequence length="114" mass="13322">MVFIRKTYFISVDAGRLDKEKLDDNRTYFQVEAEGHDLYDLKYLLNQVKASDKSAKPVISQPLSESKIDNKRDAFQQRLEKLYEKIYQLGTEETRASIRSLGILNQNQKTRSTM</sequence>
<evidence type="ECO:0000313" key="2">
    <source>
        <dbReference type="Proteomes" id="UP001145072"/>
    </source>
</evidence>
<comment type="caution">
    <text evidence="1">The sequence shown here is derived from an EMBL/GenBank/DDBJ whole genome shotgun (WGS) entry which is preliminary data.</text>
</comment>
<gene>
    <name evidence="1" type="ORF">NC661_11720</name>
</gene>
<protein>
    <submittedName>
        <fullName evidence="1">Uncharacterized protein</fullName>
    </submittedName>
</protein>
<organism evidence="1 2">
    <name type="scientific">Aquibacillus koreensis</name>
    <dbReference type="NCBI Taxonomy" id="279446"/>
    <lineage>
        <taxon>Bacteria</taxon>
        <taxon>Bacillati</taxon>
        <taxon>Bacillota</taxon>
        <taxon>Bacilli</taxon>
        <taxon>Bacillales</taxon>
        <taxon>Bacillaceae</taxon>
        <taxon>Aquibacillus</taxon>
    </lineage>
</organism>
<accession>A0A9X3WPL2</accession>